<dbReference type="OrthoDB" id="422168at2759"/>
<reference evidence="1" key="1">
    <citation type="submission" date="2021-02" db="EMBL/GenBank/DDBJ databases">
        <authorList>
            <person name="Dougan E. K."/>
            <person name="Rhodes N."/>
            <person name="Thang M."/>
            <person name="Chan C."/>
        </authorList>
    </citation>
    <scope>NUCLEOTIDE SEQUENCE</scope>
</reference>
<dbReference type="AlphaFoldDB" id="A0A813H2E2"/>
<protein>
    <submittedName>
        <fullName evidence="1">Uncharacterized protein</fullName>
    </submittedName>
</protein>
<evidence type="ECO:0000313" key="2">
    <source>
        <dbReference type="EMBL" id="CAE8656537.1"/>
    </source>
</evidence>
<evidence type="ECO:0000313" key="3">
    <source>
        <dbReference type="Proteomes" id="UP000654075"/>
    </source>
</evidence>
<gene>
    <name evidence="1" type="ORF">PGLA1383_LOCUS47830</name>
    <name evidence="2" type="ORF">PGLA2088_LOCUS12225</name>
</gene>
<dbReference type="EMBL" id="CAJNNV010030218">
    <property type="protein sequence ID" value="CAE8631828.1"/>
    <property type="molecule type" value="Genomic_DNA"/>
</dbReference>
<dbReference type="Proteomes" id="UP000654075">
    <property type="component" value="Unassembled WGS sequence"/>
</dbReference>
<evidence type="ECO:0000313" key="1">
    <source>
        <dbReference type="EMBL" id="CAE8631828.1"/>
    </source>
</evidence>
<proteinExistence type="predicted"/>
<dbReference type="Proteomes" id="UP000626109">
    <property type="component" value="Unassembled WGS sequence"/>
</dbReference>
<organism evidence="1 3">
    <name type="scientific">Polarella glacialis</name>
    <name type="common">Dinoflagellate</name>
    <dbReference type="NCBI Taxonomy" id="89957"/>
    <lineage>
        <taxon>Eukaryota</taxon>
        <taxon>Sar</taxon>
        <taxon>Alveolata</taxon>
        <taxon>Dinophyceae</taxon>
        <taxon>Suessiales</taxon>
        <taxon>Suessiaceae</taxon>
        <taxon>Polarella</taxon>
    </lineage>
</organism>
<dbReference type="EMBL" id="CAJNNW010014358">
    <property type="protein sequence ID" value="CAE8656537.1"/>
    <property type="molecule type" value="Genomic_DNA"/>
</dbReference>
<keyword evidence="3" id="KW-1185">Reference proteome</keyword>
<comment type="caution">
    <text evidence="1">The sequence shown here is derived from an EMBL/GenBank/DDBJ whole genome shotgun (WGS) entry which is preliminary data.</text>
</comment>
<accession>A0A813H2E2</accession>
<sequence>MATLNLYQLSPWCIKPATNWRNCAMVELFSGSPRPPNWFCTHWWGEPLQDCVACIRRHCDVRQLCNQSTYYWICAYANRQHALSQELSDDPKETSFYRAMCQAEGLLLILDNVGPAMPFTRVWCAYELSMALIDTTREKPPLLLDTVAHTQAGALLQQQCRLLQRTTIHPTTMCCCSTGSWAVPACHQPTLHTRTAFTFWLMLYLLPPRHTCVQILLSNIISSP</sequence>
<name>A0A813H2E2_POLGL</name>